<dbReference type="EMBL" id="PUHP01000512">
    <property type="protein sequence ID" value="TQN69499.1"/>
    <property type="molecule type" value="Genomic_DNA"/>
</dbReference>
<keyword evidence="7 9" id="KW-0472">Membrane</keyword>
<keyword evidence="12" id="KW-1185">Reference proteome</keyword>
<feature type="transmembrane region" description="Helical" evidence="9">
    <location>
        <begin position="149"/>
        <end position="171"/>
    </location>
</feature>
<feature type="region of interest" description="Disordered" evidence="8">
    <location>
        <begin position="247"/>
        <end position="273"/>
    </location>
</feature>
<dbReference type="Gene3D" id="1.20.1250.20">
    <property type="entry name" value="MFS general substrate transporter like domains"/>
    <property type="match status" value="1"/>
</dbReference>
<feature type="transmembrane region" description="Helical" evidence="9">
    <location>
        <begin position="214"/>
        <end position="238"/>
    </location>
</feature>
<comment type="similarity">
    <text evidence="3">Belongs to the major facilitator superfamily.</text>
</comment>
<keyword evidence="4" id="KW-1003">Cell membrane</keyword>
<dbReference type="AlphaFoldDB" id="A0A5Q4BSC1"/>
<dbReference type="InterPro" id="IPR036259">
    <property type="entry name" value="MFS_trans_sf"/>
</dbReference>
<evidence type="ECO:0000256" key="4">
    <source>
        <dbReference type="ARBA" id="ARBA00022475"/>
    </source>
</evidence>
<dbReference type="GO" id="GO:0022857">
    <property type="term" value="F:transmembrane transporter activity"/>
    <property type="evidence" value="ECO:0007669"/>
    <property type="project" value="InterPro"/>
</dbReference>
<feature type="transmembrane region" description="Helical" evidence="9">
    <location>
        <begin position="336"/>
        <end position="358"/>
    </location>
</feature>
<feature type="transmembrane region" description="Helical" evidence="9">
    <location>
        <begin position="92"/>
        <end position="112"/>
    </location>
</feature>
<evidence type="ECO:0000313" key="12">
    <source>
        <dbReference type="Proteomes" id="UP000326340"/>
    </source>
</evidence>
<feature type="compositionally biased region" description="Low complexity" evidence="8">
    <location>
        <begin position="261"/>
        <end position="273"/>
    </location>
</feature>
<reference evidence="11 12" key="1">
    <citation type="journal article" date="2019" name="Sci. Rep.">
        <title>Colletotrichum shisoi sp. nov., an anthracnose pathogen of Perilla frutescens in Japan: molecular phylogenetic, morphological and genomic evidence.</title>
        <authorList>
            <person name="Gan P."/>
            <person name="Tsushima A."/>
            <person name="Hiroyama R."/>
            <person name="Narusaka M."/>
            <person name="Takano Y."/>
            <person name="Narusaka Y."/>
            <person name="Kawaradani M."/>
            <person name="Damm U."/>
            <person name="Shirasu K."/>
        </authorList>
    </citation>
    <scope>NUCLEOTIDE SEQUENCE [LARGE SCALE GENOMIC DNA]</scope>
    <source>
        <strain evidence="11 12">PG-2018a</strain>
    </source>
</reference>
<evidence type="ECO:0000256" key="1">
    <source>
        <dbReference type="ARBA" id="ARBA00004141"/>
    </source>
</evidence>
<dbReference type="InterPro" id="IPR011701">
    <property type="entry name" value="MFS"/>
</dbReference>
<feature type="transmembrane region" description="Helical" evidence="9">
    <location>
        <begin position="378"/>
        <end position="400"/>
    </location>
</feature>
<feature type="transmembrane region" description="Helical" evidence="9">
    <location>
        <begin position="124"/>
        <end position="143"/>
    </location>
</feature>
<evidence type="ECO:0000256" key="3">
    <source>
        <dbReference type="ARBA" id="ARBA00008335"/>
    </source>
</evidence>
<feature type="transmembrane region" description="Helical" evidence="9">
    <location>
        <begin position="406"/>
        <end position="427"/>
    </location>
</feature>
<dbReference type="PANTHER" id="PTHR23502">
    <property type="entry name" value="MAJOR FACILITATOR SUPERFAMILY"/>
    <property type="match status" value="1"/>
</dbReference>
<feature type="transmembrane region" description="Helical" evidence="9">
    <location>
        <begin position="183"/>
        <end position="202"/>
    </location>
</feature>
<dbReference type="PANTHER" id="PTHR23502:SF74">
    <property type="entry name" value="MAJOR FACILITATOR SUPERFAMILY (MFS) PROFILE DOMAIN-CONTAINING PROTEIN"/>
    <property type="match status" value="1"/>
</dbReference>
<feature type="transmembrane region" description="Helical" evidence="9">
    <location>
        <begin position="55"/>
        <end position="72"/>
    </location>
</feature>
<evidence type="ECO:0000256" key="8">
    <source>
        <dbReference type="SAM" id="MobiDB-lite"/>
    </source>
</evidence>
<keyword evidence="6 9" id="KW-1133">Transmembrane helix</keyword>
<keyword evidence="5 9" id="KW-0812">Transmembrane</keyword>
<evidence type="ECO:0000256" key="2">
    <source>
        <dbReference type="ARBA" id="ARBA00004236"/>
    </source>
</evidence>
<feature type="domain" description="Major facilitator superfamily (MFS) profile" evidence="10">
    <location>
        <begin position="57"/>
        <end position="499"/>
    </location>
</feature>
<feature type="region of interest" description="Disordered" evidence="8">
    <location>
        <begin position="1"/>
        <end position="34"/>
    </location>
</feature>
<dbReference type="SUPFAM" id="SSF103473">
    <property type="entry name" value="MFS general substrate transporter"/>
    <property type="match status" value="1"/>
</dbReference>
<gene>
    <name evidence="11" type="ORF">CSHISOI_05984</name>
</gene>
<comment type="subcellular location">
    <subcellularLocation>
        <location evidence="2">Cell membrane</location>
    </subcellularLocation>
    <subcellularLocation>
        <location evidence="1">Membrane</location>
        <topology evidence="1">Multi-pass membrane protein</topology>
    </subcellularLocation>
</comment>
<evidence type="ECO:0000256" key="5">
    <source>
        <dbReference type="ARBA" id="ARBA00022692"/>
    </source>
</evidence>
<protein>
    <submittedName>
        <fullName evidence="11">Putative transporter</fullName>
    </submittedName>
</protein>
<dbReference type="PROSITE" id="PS50850">
    <property type="entry name" value="MFS"/>
    <property type="match status" value="1"/>
</dbReference>
<evidence type="ECO:0000259" key="10">
    <source>
        <dbReference type="PROSITE" id="PS50850"/>
    </source>
</evidence>
<proteinExistence type="inferred from homology"/>
<evidence type="ECO:0000256" key="7">
    <source>
        <dbReference type="ARBA" id="ARBA00023136"/>
    </source>
</evidence>
<evidence type="ECO:0000256" key="6">
    <source>
        <dbReference type="ARBA" id="ARBA00022989"/>
    </source>
</evidence>
<dbReference type="Pfam" id="PF07690">
    <property type="entry name" value="MFS_1"/>
    <property type="match status" value="1"/>
</dbReference>
<dbReference type="InterPro" id="IPR020846">
    <property type="entry name" value="MFS_dom"/>
</dbReference>
<dbReference type="Proteomes" id="UP000326340">
    <property type="component" value="Unassembled WGS sequence"/>
</dbReference>
<feature type="transmembrane region" description="Helical" evidence="9">
    <location>
        <begin position="471"/>
        <end position="491"/>
    </location>
</feature>
<comment type="caution">
    <text evidence="11">The sequence shown here is derived from an EMBL/GenBank/DDBJ whole genome shotgun (WGS) entry which is preliminary data.</text>
</comment>
<dbReference type="GO" id="GO:0005886">
    <property type="term" value="C:plasma membrane"/>
    <property type="evidence" value="ECO:0007669"/>
    <property type="project" value="UniProtKB-SubCell"/>
</dbReference>
<evidence type="ECO:0000256" key="9">
    <source>
        <dbReference type="SAM" id="Phobius"/>
    </source>
</evidence>
<dbReference type="OrthoDB" id="5141738at2759"/>
<sequence length="512" mass="56136">MEKPFDQDTGGTGVPVKNDTLTDLERSGHTSEASSYIESTEDLVDATKLSPMRKLHIVVAGFTCTFNGNLGSSMPSGALDAISEQFDVSNRIHLILLNSLFMCGYVLGPLLFGPLSEYVGRRPVLIGTYLGYFVFMLACSGAPNYPALLVFRLLSGINAAAPTTVIGGLYADILDDPAVRGNAIAVYMTVTTVGPLIGPIVSGFSSPVSWRWPFWIAGIIAACGLPLVLTLPETYAPVLHNKAAKRQMNRSKGAEGKQQKQHQQQQQQQQQPQLELKPFKARKIFLRPMKLLFTEPILLFTSAYLTLVYAVFYLLFQAYPVIFQGFYGLSPGMAGLAFLPVVVGVGLSLVTFCTWTWYHDRETKAGAKWTRNPIYRRLPLACMAAPLMVIALFWLGWTVWPSTSPVVSMLSGIFFGWGFNLLFMGMINYLTDVFRQYSASAHAAASMTRSIGAILLPLAADSMYADLGVHWAPSLLGFIALAMGTIPFIFIRFGDRLARSSKAAREAFAIKD</sequence>
<dbReference type="FunFam" id="1.20.1250.20:FF:000082">
    <property type="entry name" value="MFS multidrug transporter, putative"/>
    <property type="match status" value="1"/>
</dbReference>
<evidence type="ECO:0000313" key="11">
    <source>
        <dbReference type="EMBL" id="TQN69499.1"/>
    </source>
</evidence>
<accession>A0A5Q4BSC1</accession>
<feature type="transmembrane region" description="Helical" evidence="9">
    <location>
        <begin position="439"/>
        <end position="459"/>
    </location>
</feature>
<name>A0A5Q4BSC1_9PEZI</name>
<organism evidence="11 12">
    <name type="scientific">Colletotrichum shisoi</name>
    <dbReference type="NCBI Taxonomy" id="2078593"/>
    <lineage>
        <taxon>Eukaryota</taxon>
        <taxon>Fungi</taxon>
        <taxon>Dikarya</taxon>
        <taxon>Ascomycota</taxon>
        <taxon>Pezizomycotina</taxon>
        <taxon>Sordariomycetes</taxon>
        <taxon>Hypocreomycetidae</taxon>
        <taxon>Glomerellales</taxon>
        <taxon>Glomerellaceae</taxon>
        <taxon>Colletotrichum</taxon>
        <taxon>Colletotrichum destructivum species complex</taxon>
    </lineage>
</organism>
<feature type="transmembrane region" description="Helical" evidence="9">
    <location>
        <begin position="297"/>
        <end position="316"/>
    </location>
</feature>